<dbReference type="PANTHER" id="PTHR43201:SF5">
    <property type="entry name" value="MEDIUM-CHAIN ACYL-COA LIGASE ACSF2, MITOCHONDRIAL"/>
    <property type="match status" value="1"/>
</dbReference>
<dbReference type="Gene3D" id="3.30.300.30">
    <property type="match status" value="1"/>
</dbReference>
<name>A0ABW9M6H8_9MYCO</name>
<evidence type="ECO:0000256" key="1">
    <source>
        <dbReference type="ARBA" id="ARBA00006432"/>
    </source>
</evidence>
<feature type="domain" description="AMP-dependent synthetase/ligase" evidence="3">
    <location>
        <begin position="3"/>
        <end position="350"/>
    </location>
</feature>
<keyword evidence="2" id="KW-0436">Ligase</keyword>
<accession>A0ABW9M6H8</accession>
<gene>
    <name evidence="5" type="ORF">ACK4CP_27750</name>
</gene>
<evidence type="ECO:0000313" key="6">
    <source>
        <dbReference type="Proteomes" id="UP001635817"/>
    </source>
</evidence>
<dbReference type="Pfam" id="PF13193">
    <property type="entry name" value="AMP-binding_C"/>
    <property type="match status" value="1"/>
</dbReference>
<dbReference type="Pfam" id="PF00501">
    <property type="entry name" value="AMP-binding"/>
    <property type="match status" value="1"/>
</dbReference>
<evidence type="ECO:0000259" key="3">
    <source>
        <dbReference type="Pfam" id="PF00501"/>
    </source>
</evidence>
<protein>
    <submittedName>
        <fullName evidence="5">Acyl-CoA synthetase</fullName>
    </submittedName>
</protein>
<dbReference type="Gene3D" id="3.40.50.12780">
    <property type="entry name" value="N-terminal domain of ligase-like"/>
    <property type="match status" value="1"/>
</dbReference>
<evidence type="ECO:0000259" key="4">
    <source>
        <dbReference type="Pfam" id="PF13193"/>
    </source>
</evidence>
<reference evidence="5 6" key="1">
    <citation type="submission" date="2024-12" db="EMBL/GenBank/DDBJ databases">
        <title>The coexistence of Mycolicibacterium septicum and Mycolicibacterium nivoides in clinical samples.</title>
        <authorList>
            <person name="Wang C."/>
            <person name="Feng Y."/>
            <person name="Zong Z."/>
        </authorList>
    </citation>
    <scope>NUCLEOTIDE SEQUENCE [LARGE SCALE GENOMIC DNA]</scope>
    <source>
        <strain evidence="5 6">120310</strain>
    </source>
</reference>
<evidence type="ECO:0000256" key="2">
    <source>
        <dbReference type="ARBA" id="ARBA00022598"/>
    </source>
</evidence>
<dbReference type="InterPro" id="IPR025110">
    <property type="entry name" value="AMP-bd_C"/>
</dbReference>
<dbReference type="PROSITE" id="PS00455">
    <property type="entry name" value="AMP_BINDING"/>
    <property type="match status" value="1"/>
</dbReference>
<dbReference type="InterPro" id="IPR045851">
    <property type="entry name" value="AMP-bd_C_sf"/>
</dbReference>
<evidence type="ECO:0000313" key="5">
    <source>
        <dbReference type="EMBL" id="MFN6554216.1"/>
    </source>
</evidence>
<comment type="similarity">
    <text evidence="1">Belongs to the ATP-dependent AMP-binding enzyme family.</text>
</comment>
<dbReference type="RefSeq" id="WP_409552365.1">
    <property type="nucleotide sequence ID" value="NZ_JBKBDE010000012.1"/>
</dbReference>
<organism evidence="5 6">
    <name type="scientific">Mycolicibacterium septicum</name>
    <dbReference type="NCBI Taxonomy" id="98668"/>
    <lineage>
        <taxon>Bacteria</taxon>
        <taxon>Bacillati</taxon>
        <taxon>Actinomycetota</taxon>
        <taxon>Actinomycetes</taxon>
        <taxon>Mycobacteriales</taxon>
        <taxon>Mycobacteriaceae</taxon>
        <taxon>Mycolicibacterium</taxon>
    </lineage>
</organism>
<proteinExistence type="inferred from homology"/>
<dbReference type="InterPro" id="IPR042099">
    <property type="entry name" value="ANL_N_sf"/>
</dbReference>
<dbReference type="SUPFAM" id="SSF56801">
    <property type="entry name" value="Acetyl-CoA synthetase-like"/>
    <property type="match status" value="1"/>
</dbReference>
<dbReference type="PANTHER" id="PTHR43201">
    <property type="entry name" value="ACYL-COA SYNTHETASE"/>
    <property type="match status" value="1"/>
</dbReference>
<dbReference type="InterPro" id="IPR020845">
    <property type="entry name" value="AMP-binding_CS"/>
</dbReference>
<dbReference type="EMBL" id="JBKBDE010000012">
    <property type="protein sequence ID" value="MFN6554216.1"/>
    <property type="molecule type" value="Genomic_DNA"/>
</dbReference>
<keyword evidence="6" id="KW-1185">Reference proteome</keyword>
<dbReference type="InterPro" id="IPR000873">
    <property type="entry name" value="AMP-dep_synth/lig_dom"/>
</dbReference>
<sequence length="507" mass="55217">MATPDKPAVIMAATGQVVTHRELDDRSNQLARLWREIGLTTGDHVAVFMENHPRYLEVVWAALRSGLYVTTVNSYLSAGEVAYILSDCGARSVVASPATADVLQEALAAAPDVELTLVTDGGAGASRDYEKALASQPTLPLDDQPAGEFMLYSSGTTGRPKGIERPLSGGSIQDGQMISALLSNVFGFTTDSVYLSPAPIYHAAPLGFSVGVTSLGGTVVMMEKFDALGALRAIEQYKVTCGQFVPTMFSRMLKLPKSDRTRYDLSSLRLAVHAAAPCPAGVKAAMMEWWGPVLWEYYAGTELNGFCLCTPQEWLDRPGNVGRPVVGEVHVLDEDGNEQPPGDVGLIYFGDGPAYEYHNDPEKTRGAQDPGGHGWTTLGDVGYLDEDGWLFLTDRKAFMIISGGVNVYPQEAEDVLTMHPKVLDVAVIGVPHEEMGEEVKAVVQLADPSAADAETESELIAYCRQRLAHYKCPRTIDFERELPRLPTGKLYKRQLRDRYWSAHSTDI</sequence>
<comment type="caution">
    <text evidence="5">The sequence shown here is derived from an EMBL/GenBank/DDBJ whole genome shotgun (WGS) entry which is preliminary data.</text>
</comment>
<feature type="domain" description="AMP-binding enzyme C-terminal" evidence="4">
    <location>
        <begin position="411"/>
        <end position="489"/>
    </location>
</feature>
<dbReference type="Proteomes" id="UP001635817">
    <property type="component" value="Unassembled WGS sequence"/>
</dbReference>